<evidence type="ECO:0000256" key="1">
    <source>
        <dbReference type="ARBA" id="ARBA00022801"/>
    </source>
</evidence>
<sequence length="227" mass="25034">MADRRSLALFGAATALLAAIPAAYFVIKRSFKDKRVQLQYTSSQFILAAGAIPFQFDAAGIPKRVLLAHYTERDEWLLSKGRKDEGEDLATTATREVFEETGYPCRLHPVRLLPTCAPSPSLLPESGIQPQSARLAHNSSEPFMLTLRPVGLDKQKLIFWYIGAVDVPYDVAEDLASTDRMPAGTHQLAEGFGEVKLWDIPDALEVLSYEGDRELVRTAVAILASET</sequence>
<evidence type="ECO:0000259" key="2">
    <source>
        <dbReference type="PROSITE" id="PS51462"/>
    </source>
</evidence>
<evidence type="ECO:0000313" key="3">
    <source>
        <dbReference type="EMBL" id="RDX41628.1"/>
    </source>
</evidence>
<organism evidence="3 4">
    <name type="scientific">Lentinus brumalis</name>
    <dbReference type="NCBI Taxonomy" id="2498619"/>
    <lineage>
        <taxon>Eukaryota</taxon>
        <taxon>Fungi</taxon>
        <taxon>Dikarya</taxon>
        <taxon>Basidiomycota</taxon>
        <taxon>Agaricomycotina</taxon>
        <taxon>Agaricomycetes</taxon>
        <taxon>Polyporales</taxon>
        <taxon>Polyporaceae</taxon>
        <taxon>Lentinus</taxon>
    </lineage>
</organism>
<dbReference type="PANTHER" id="PTHR21340">
    <property type="entry name" value="DIADENOSINE 5,5-P1,P4-TETRAPHOSPHATE PYROPHOSPHOHYDROLASE MUTT"/>
    <property type="match status" value="1"/>
</dbReference>
<dbReference type="AlphaFoldDB" id="A0A371CMW6"/>
<dbReference type="GO" id="GO:0004081">
    <property type="term" value="F:bis(5'-nucleosyl)-tetraphosphatase (asymmetrical) activity"/>
    <property type="evidence" value="ECO:0007669"/>
    <property type="project" value="TreeGrafter"/>
</dbReference>
<dbReference type="STRING" id="139420.A0A371CMW6"/>
<proteinExistence type="predicted"/>
<dbReference type="GO" id="GO:0006754">
    <property type="term" value="P:ATP biosynthetic process"/>
    <property type="evidence" value="ECO:0007669"/>
    <property type="project" value="TreeGrafter"/>
</dbReference>
<dbReference type="Gene3D" id="3.90.79.10">
    <property type="entry name" value="Nucleoside Triphosphate Pyrophosphohydrolase"/>
    <property type="match status" value="1"/>
</dbReference>
<dbReference type="PROSITE" id="PS51462">
    <property type="entry name" value="NUDIX"/>
    <property type="match status" value="1"/>
</dbReference>
<keyword evidence="4" id="KW-1185">Reference proteome</keyword>
<dbReference type="Proteomes" id="UP000256964">
    <property type="component" value="Unassembled WGS sequence"/>
</dbReference>
<dbReference type="GO" id="GO:0006167">
    <property type="term" value="P:AMP biosynthetic process"/>
    <property type="evidence" value="ECO:0007669"/>
    <property type="project" value="TreeGrafter"/>
</dbReference>
<dbReference type="Pfam" id="PF00293">
    <property type="entry name" value="NUDIX"/>
    <property type="match status" value="1"/>
</dbReference>
<dbReference type="OrthoDB" id="10259236at2759"/>
<evidence type="ECO:0000313" key="4">
    <source>
        <dbReference type="Proteomes" id="UP000256964"/>
    </source>
</evidence>
<dbReference type="InterPro" id="IPR020084">
    <property type="entry name" value="NUDIX_hydrolase_CS"/>
</dbReference>
<dbReference type="InterPro" id="IPR000086">
    <property type="entry name" value="NUDIX_hydrolase_dom"/>
</dbReference>
<dbReference type="EMBL" id="KZ857506">
    <property type="protein sequence ID" value="RDX41628.1"/>
    <property type="molecule type" value="Genomic_DNA"/>
</dbReference>
<dbReference type="SUPFAM" id="SSF55811">
    <property type="entry name" value="Nudix"/>
    <property type="match status" value="1"/>
</dbReference>
<protein>
    <recommendedName>
        <fullName evidence="2">Nudix hydrolase domain-containing protein</fullName>
    </recommendedName>
</protein>
<gene>
    <name evidence="3" type="ORF">OH76DRAFT_1392969</name>
</gene>
<name>A0A371CMW6_9APHY</name>
<dbReference type="InterPro" id="IPR051325">
    <property type="entry name" value="Nudix_hydrolase_domain"/>
</dbReference>
<reference evidence="3 4" key="1">
    <citation type="journal article" date="2018" name="Biotechnol. Biofuels">
        <title>Integrative visual omics of the white-rot fungus Polyporus brumalis exposes the biotechnological potential of its oxidative enzymes for delignifying raw plant biomass.</title>
        <authorList>
            <person name="Miyauchi S."/>
            <person name="Rancon A."/>
            <person name="Drula E."/>
            <person name="Hage H."/>
            <person name="Chaduli D."/>
            <person name="Favel A."/>
            <person name="Grisel S."/>
            <person name="Henrissat B."/>
            <person name="Herpoel-Gimbert I."/>
            <person name="Ruiz-Duenas F.J."/>
            <person name="Chevret D."/>
            <person name="Hainaut M."/>
            <person name="Lin J."/>
            <person name="Wang M."/>
            <person name="Pangilinan J."/>
            <person name="Lipzen A."/>
            <person name="Lesage-Meessen L."/>
            <person name="Navarro D."/>
            <person name="Riley R."/>
            <person name="Grigoriev I.V."/>
            <person name="Zhou S."/>
            <person name="Raouche S."/>
            <person name="Rosso M.N."/>
        </authorList>
    </citation>
    <scope>NUCLEOTIDE SEQUENCE [LARGE SCALE GENOMIC DNA]</scope>
    <source>
        <strain evidence="3 4">BRFM 1820</strain>
    </source>
</reference>
<accession>A0A371CMW6</accession>
<dbReference type="PANTHER" id="PTHR21340:SF0">
    <property type="entry name" value="BIS(5'-NUCLEOSYL)-TETRAPHOSPHATASE [ASYMMETRICAL]"/>
    <property type="match status" value="1"/>
</dbReference>
<dbReference type="InterPro" id="IPR015797">
    <property type="entry name" value="NUDIX_hydrolase-like_dom_sf"/>
</dbReference>
<dbReference type="PROSITE" id="PS00893">
    <property type="entry name" value="NUDIX_BOX"/>
    <property type="match status" value="1"/>
</dbReference>
<keyword evidence="1" id="KW-0378">Hydrolase</keyword>
<feature type="domain" description="Nudix hydrolase" evidence="2">
    <location>
        <begin position="44"/>
        <end position="220"/>
    </location>
</feature>